<dbReference type="EC" id="5.2.1.8" evidence="2"/>
<dbReference type="InterPro" id="IPR020892">
    <property type="entry name" value="Cyclophilin-type_PPIase_CS"/>
</dbReference>
<dbReference type="InterPro" id="IPR041667">
    <property type="entry name" value="Cupin_8"/>
</dbReference>
<evidence type="ECO:0000256" key="5">
    <source>
        <dbReference type="ARBA" id="ARBA00023235"/>
    </source>
</evidence>
<keyword evidence="10" id="KW-1185">Reference proteome</keyword>
<evidence type="ECO:0000313" key="11">
    <source>
        <dbReference type="WBParaSite" id="GPLIN_000581600"/>
    </source>
</evidence>
<dbReference type="SUPFAM" id="SSF52972">
    <property type="entry name" value="ITPase-like"/>
    <property type="match status" value="1"/>
</dbReference>
<dbReference type="CDD" id="cd01928">
    <property type="entry name" value="Cyclophilin_PPIL3_like"/>
    <property type="match status" value="1"/>
</dbReference>
<dbReference type="CDD" id="cd06168">
    <property type="entry name" value="LSMD1"/>
    <property type="match status" value="1"/>
</dbReference>
<dbReference type="PROSITE" id="PS51184">
    <property type="entry name" value="JMJC"/>
    <property type="match status" value="1"/>
</dbReference>
<dbReference type="InterPro" id="IPR010920">
    <property type="entry name" value="LSM_dom_sf"/>
</dbReference>
<dbReference type="InterPro" id="IPR029000">
    <property type="entry name" value="Cyclophilin-like_dom_sf"/>
</dbReference>
<dbReference type="Gene3D" id="2.30.30.100">
    <property type="match status" value="1"/>
</dbReference>
<dbReference type="PANTHER" id="PTHR45625">
    <property type="entry name" value="PEPTIDYL-PROLYL CIS-TRANS ISOMERASE-RELATED"/>
    <property type="match status" value="1"/>
</dbReference>
<dbReference type="PANTHER" id="PTHR45625:SF2">
    <property type="entry name" value="PEPTIDYL-PROLYL CIS-TRANS ISOMERASE-LIKE 3"/>
    <property type="match status" value="1"/>
</dbReference>
<feature type="domain" description="PPIase cyclophilin-type" evidence="8">
    <location>
        <begin position="697"/>
        <end position="844"/>
    </location>
</feature>
<dbReference type="GO" id="GO:0006457">
    <property type="term" value="P:protein folding"/>
    <property type="evidence" value="ECO:0007669"/>
    <property type="project" value="InterPro"/>
</dbReference>
<dbReference type="InterPro" id="IPR001163">
    <property type="entry name" value="Sm_dom_euk/arc"/>
</dbReference>
<name>A0A183BYX5_GLOPA</name>
<reference evidence="11" key="3">
    <citation type="submission" date="2016-06" db="UniProtKB">
        <authorList>
            <consortium name="WormBaseParasite"/>
        </authorList>
    </citation>
    <scope>IDENTIFICATION</scope>
</reference>
<comment type="catalytic activity">
    <reaction evidence="1">
        <text>[protein]-peptidylproline (omega=180) = [protein]-peptidylproline (omega=0)</text>
        <dbReference type="Rhea" id="RHEA:16237"/>
        <dbReference type="Rhea" id="RHEA-COMP:10747"/>
        <dbReference type="Rhea" id="RHEA-COMP:10748"/>
        <dbReference type="ChEBI" id="CHEBI:83833"/>
        <dbReference type="ChEBI" id="CHEBI:83834"/>
        <dbReference type="EC" id="5.2.1.8"/>
    </reaction>
</comment>
<dbReference type="Gene3D" id="3.90.950.10">
    <property type="match status" value="1"/>
</dbReference>
<dbReference type="Pfam" id="PF00160">
    <property type="entry name" value="Pro_isomerase"/>
    <property type="match status" value="1"/>
</dbReference>
<dbReference type="InterPro" id="IPR034110">
    <property type="entry name" value="LSMD1_Sm"/>
</dbReference>
<dbReference type="GO" id="GO:0047429">
    <property type="term" value="F:nucleoside triphosphate diphosphatase activity"/>
    <property type="evidence" value="ECO:0007669"/>
    <property type="project" value="InterPro"/>
</dbReference>
<evidence type="ECO:0000313" key="10">
    <source>
        <dbReference type="Proteomes" id="UP000050741"/>
    </source>
</evidence>
<dbReference type="InterPro" id="IPR044666">
    <property type="entry name" value="Cyclophilin_A-like"/>
</dbReference>
<comment type="similarity">
    <text evidence="6">Belongs to the cyclophilin-type PPIase family. PPIL3 subfamily.</text>
</comment>
<keyword evidence="3" id="KW-0378">Hydrolase</keyword>
<dbReference type="FunFam" id="2.40.100.10:FF:000012">
    <property type="entry name" value="Peptidyl-prolyl cis-trans isomerase"/>
    <property type="match status" value="1"/>
</dbReference>
<reference evidence="10" key="2">
    <citation type="submission" date="2014-05" db="EMBL/GenBank/DDBJ databases">
        <title>The genome and life-stage specific transcriptomes of Globodera pallida elucidate key aspects of plant parasitism by a cyst nematode.</title>
        <authorList>
            <person name="Cotton J.A."/>
            <person name="Lilley C.J."/>
            <person name="Jones L.M."/>
            <person name="Kikuchi T."/>
            <person name="Reid A.J."/>
            <person name="Thorpe P."/>
            <person name="Tsai I.J."/>
            <person name="Beasley H."/>
            <person name="Blok V."/>
            <person name="Cock P.J.A."/>
            <person name="Van den Akker S.E."/>
            <person name="Holroyd N."/>
            <person name="Hunt M."/>
            <person name="Mantelin S."/>
            <person name="Naghra H."/>
            <person name="Pain A."/>
            <person name="Palomares-Rius J.E."/>
            <person name="Zarowiecki M."/>
            <person name="Berriman M."/>
            <person name="Jones J.T."/>
            <person name="Urwin P.E."/>
        </authorList>
    </citation>
    <scope>NUCLEOTIDE SEQUENCE [LARGE SCALE GENOMIC DNA]</scope>
    <source>
        <strain evidence="10">Lindley</strain>
    </source>
</reference>
<dbReference type="Pfam" id="PF01423">
    <property type="entry name" value="LSM"/>
    <property type="match status" value="1"/>
</dbReference>
<dbReference type="Pfam" id="PF13621">
    <property type="entry name" value="Cupin_8"/>
    <property type="match status" value="1"/>
</dbReference>
<dbReference type="GO" id="GO:0071013">
    <property type="term" value="C:catalytic step 2 spliceosome"/>
    <property type="evidence" value="ECO:0007669"/>
    <property type="project" value="TreeGrafter"/>
</dbReference>
<dbReference type="Pfam" id="PF02545">
    <property type="entry name" value="Maf"/>
    <property type="match status" value="1"/>
</dbReference>
<sequence length="856" mass="96099">MDAVAPLNNLCQLIKSSCLLRKHFGNSPILNGLIKNAEAIDQLAEKLQFDDSDEALIRIVRQNTDRLHRLCDEWLNTGHFSALPDEYRLLYAFCCAIRAKFCFVLKDYFLSLRHCDEGLLKGNDLEDESLSKFAAFLCIKFLPPPPEVLELRSESMGAPNSLPNSVQIVSVEMPALEEFYNNFYRPQMPVVIRGMGIDPVVVPSNCPEDLPRTMQVAQFVEQTARQKAVEVAKRLAREKVPFDALVGCDTMISVDGELVGKPKDAEDAFKILRMLSARSHVVRTGVCIVDSCGAEAELFSVESRVEFGQLSDELIKQYIMTGEPMNRAGAYAIQGKGAVLVKAIFGSFSNIVGLPLFELVQKLDKLWADEDWRQLLMSFNQYLTEYVFPAVKPTQPGYMAQHRLLDQIPELLADVPVPDYCVFGEHSEGESVGGGAVIESDHDLTINAFIGPAGTVSPLHTDPRHNLFCQIRGRKFVRLISPQSRRALYLYDDLMRQNTSQVDVECPDFEQFPDFGKIQCHDFVVEAGQCLFIPRGWFHHVRALESSISISIWFGHKSDGAGRSGEKEESHLVPSADAKTAGGEAKSEPGKGVERWLGETLRVELIDGRVIYGRFVCTDNVPNIILMDSREFWKFKEDEAGGDRTRIPVRRVGMVLIRGEHIKRIFQIVKSGGPNKKILPRFTFLLNHHIKMAVTLHTTVGDIKLELFCERCPKTCENFLALCASGYYENCIFHRNIKSFIVQTGDPTNRGTGGQSIWGAPFEDELHDDLKFDARGMVGMASNGLNTNRSQFFIIYEKQPTLDLKHTLFGKVIDGFEELEELENTKVDARYRPVVEQRIRNVTIHANPIADGAEGG</sequence>
<evidence type="ECO:0000256" key="1">
    <source>
        <dbReference type="ARBA" id="ARBA00000971"/>
    </source>
</evidence>
<dbReference type="PROSITE" id="PS50072">
    <property type="entry name" value="CSA_PPIASE_2"/>
    <property type="match status" value="1"/>
</dbReference>
<keyword evidence="4" id="KW-0697">Rotamase</keyword>
<evidence type="ECO:0000256" key="7">
    <source>
        <dbReference type="SAM" id="MobiDB-lite"/>
    </source>
</evidence>
<evidence type="ECO:0000259" key="8">
    <source>
        <dbReference type="PROSITE" id="PS50072"/>
    </source>
</evidence>
<dbReference type="SMART" id="SM00651">
    <property type="entry name" value="Sm"/>
    <property type="match status" value="1"/>
</dbReference>
<evidence type="ECO:0000259" key="9">
    <source>
        <dbReference type="PROSITE" id="PS51184"/>
    </source>
</evidence>
<dbReference type="GO" id="GO:0003755">
    <property type="term" value="F:peptidyl-prolyl cis-trans isomerase activity"/>
    <property type="evidence" value="ECO:0007669"/>
    <property type="project" value="UniProtKB-KW"/>
</dbReference>
<dbReference type="GO" id="GO:0031417">
    <property type="term" value="C:NatC complex"/>
    <property type="evidence" value="ECO:0007669"/>
    <property type="project" value="InterPro"/>
</dbReference>
<evidence type="ECO:0000256" key="6">
    <source>
        <dbReference type="ARBA" id="ARBA00038286"/>
    </source>
</evidence>
<proteinExistence type="inferred from homology"/>
<evidence type="ECO:0000256" key="3">
    <source>
        <dbReference type="ARBA" id="ARBA00022801"/>
    </source>
</evidence>
<dbReference type="InterPro" id="IPR014710">
    <property type="entry name" value="RmlC-like_jellyroll"/>
</dbReference>
<dbReference type="CDD" id="cd00555">
    <property type="entry name" value="Maf"/>
    <property type="match status" value="1"/>
</dbReference>
<accession>A0A183BYX5</accession>
<dbReference type="Gene3D" id="2.40.100.10">
    <property type="entry name" value="Cyclophilin-like"/>
    <property type="match status" value="1"/>
</dbReference>
<dbReference type="AlphaFoldDB" id="A0A183BYX5"/>
<dbReference type="InterPro" id="IPR002130">
    <property type="entry name" value="Cyclophilin-type_PPIase_dom"/>
</dbReference>
<dbReference type="WBParaSite" id="GPLIN_000581600">
    <property type="protein sequence ID" value="GPLIN_000581600"/>
    <property type="gene ID" value="GPLIN_000581600"/>
</dbReference>
<protein>
    <recommendedName>
        <fullName evidence="2">peptidylprolyl isomerase</fullName>
        <ecNumber evidence="2">5.2.1.8</ecNumber>
    </recommendedName>
</protein>
<dbReference type="Gene3D" id="2.60.120.10">
    <property type="entry name" value="Jelly Rolls"/>
    <property type="match status" value="1"/>
</dbReference>
<dbReference type="HAMAP" id="MF_00528">
    <property type="entry name" value="Maf"/>
    <property type="match status" value="1"/>
</dbReference>
<dbReference type="SMART" id="SM00558">
    <property type="entry name" value="JmjC"/>
    <property type="match status" value="1"/>
</dbReference>
<dbReference type="SUPFAM" id="SSF50182">
    <property type="entry name" value="Sm-like ribonucleoproteins"/>
    <property type="match status" value="1"/>
</dbReference>
<dbReference type="SUPFAM" id="SSF51197">
    <property type="entry name" value="Clavaminate synthase-like"/>
    <property type="match status" value="1"/>
</dbReference>
<dbReference type="NCBIfam" id="TIGR00172">
    <property type="entry name" value="maf"/>
    <property type="match status" value="1"/>
</dbReference>
<feature type="region of interest" description="Disordered" evidence="7">
    <location>
        <begin position="563"/>
        <end position="591"/>
    </location>
</feature>
<dbReference type="InterPro" id="IPR003347">
    <property type="entry name" value="JmjC_dom"/>
</dbReference>
<dbReference type="PROSITE" id="PS00170">
    <property type="entry name" value="CSA_PPIASE_1"/>
    <property type="match status" value="1"/>
</dbReference>
<dbReference type="InterPro" id="IPR029001">
    <property type="entry name" value="ITPase-like_fam"/>
</dbReference>
<evidence type="ECO:0000256" key="2">
    <source>
        <dbReference type="ARBA" id="ARBA00013194"/>
    </source>
</evidence>
<dbReference type="PRINTS" id="PR00153">
    <property type="entry name" value="CSAPPISMRASE"/>
</dbReference>
<dbReference type="InterPro" id="IPR003697">
    <property type="entry name" value="Maf-like"/>
</dbReference>
<organism evidence="10 11">
    <name type="scientific">Globodera pallida</name>
    <name type="common">Potato cyst nematode worm</name>
    <name type="synonym">Heterodera pallida</name>
    <dbReference type="NCBI Taxonomy" id="36090"/>
    <lineage>
        <taxon>Eukaryota</taxon>
        <taxon>Metazoa</taxon>
        <taxon>Ecdysozoa</taxon>
        <taxon>Nematoda</taxon>
        <taxon>Chromadorea</taxon>
        <taxon>Rhabditida</taxon>
        <taxon>Tylenchina</taxon>
        <taxon>Tylenchomorpha</taxon>
        <taxon>Tylenchoidea</taxon>
        <taxon>Heteroderidae</taxon>
        <taxon>Heteroderinae</taxon>
        <taxon>Globodera</taxon>
    </lineage>
</organism>
<reference evidence="10" key="1">
    <citation type="submission" date="2013-12" db="EMBL/GenBank/DDBJ databases">
        <authorList>
            <person name="Aslett M."/>
        </authorList>
    </citation>
    <scope>NUCLEOTIDE SEQUENCE [LARGE SCALE GENOMIC DNA]</scope>
    <source>
        <strain evidence="10">Lindley</strain>
    </source>
</reference>
<dbReference type="SUPFAM" id="SSF50891">
    <property type="entry name" value="Cyclophilin-like"/>
    <property type="match status" value="1"/>
</dbReference>
<evidence type="ECO:0000256" key="4">
    <source>
        <dbReference type="ARBA" id="ARBA00023110"/>
    </source>
</evidence>
<dbReference type="Proteomes" id="UP000050741">
    <property type="component" value="Unassembled WGS sequence"/>
</dbReference>
<feature type="domain" description="JmjC" evidence="9">
    <location>
        <begin position="397"/>
        <end position="571"/>
    </location>
</feature>
<keyword evidence="5" id="KW-0413">Isomerase</keyword>